<dbReference type="GO" id="GO:0006508">
    <property type="term" value="P:proteolysis"/>
    <property type="evidence" value="ECO:0007669"/>
    <property type="project" value="UniProtKB-KW"/>
</dbReference>
<dbReference type="SMART" id="SM00631">
    <property type="entry name" value="Zn_pept"/>
    <property type="match status" value="1"/>
</dbReference>
<proteinExistence type="inferred from homology"/>
<dbReference type="Pfam" id="PF00246">
    <property type="entry name" value="Peptidase_M14"/>
    <property type="match status" value="1"/>
</dbReference>
<evidence type="ECO:0000256" key="6">
    <source>
        <dbReference type="ARBA" id="ARBA00023049"/>
    </source>
</evidence>
<organism evidence="9 10">
    <name type="scientific">Staphylococcus haemolyticus</name>
    <dbReference type="NCBI Taxonomy" id="1283"/>
    <lineage>
        <taxon>Bacteria</taxon>
        <taxon>Bacillati</taxon>
        <taxon>Bacillota</taxon>
        <taxon>Bacilli</taxon>
        <taxon>Bacillales</taxon>
        <taxon>Staphylococcaceae</taxon>
        <taxon>Staphylococcus</taxon>
    </lineage>
</organism>
<dbReference type="GO" id="GO:0008270">
    <property type="term" value="F:zinc ion binding"/>
    <property type="evidence" value="ECO:0007669"/>
    <property type="project" value="InterPro"/>
</dbReference>
<evidence type="ECO:0000256" key="4">
    <source>
        <dbReference type="ARBA" id="ARBA00022801"/>
    </source>
</evidence>
<name>A0AB38PDV7_STAHA</name>
<dbReference type="AlphaFoldDB" id="A0AB38PDV7"/>
<protein>
    <submittedName>
        <fullName evidence="9">DUF2817 domain-containing protein</fullName>
    </submittedName>
</protein>
<evidence type="ECO:0000256" key="2">
    <source>
        <dbReference type="ARBA" id="ARBA00005988"/>
    </source>
</evidence>
<evidence type="ECO:0000259" key="8">
    <source>
        <dbReference type="PROSITE" id="PS52035"/>
    </source>
</evidence>
<evidence type="ECO:0000256" key="1">
    <source>
        <dbReference type="ARBA" id="ARBA00001947"/>
    </source>
</evidence>
<keyword evidence="6" id="KW-0482">Metalloprotease</keyword>
<dbReference type="GO" id="GO:0005615">
    <property type="term" value="C:extracellular space"/>
    <property type="evidence" value="ECO:0007669"/>
    <property type="project" value="TreeGrafter"/>
</dbReference>
<dbReference type="SUPFAM" id="SSF53187">
    <property type="entry name" value="Zn-dependent exopeptidases"/>
    <property type="match status" value="1"/>
</dbReference>
<comment type="similarity">
    <text evidence="2 7">Belongs to the peptidase M14 family.</text>
</comment>
<dbReference type="GO" id="GO:0004181">
    <property type="term" value="F:metallocarboxypeptidase activity"/>
    <property type="evidence" value="ECO:0007669"/>
    <property type="project" value="InterPro"/>
</dbReference>
<keyword evidence="4" id="KW-0378">Hydrolase</keyword>
<keyword evidence="5" id="KW-0862">Zinc</keyword>
<dbReference type="PROSITE" id="PS52035">
    <property type="entry name" value="PEPTIDASE_M14"/>
    <property type="match status" value="1"/>
</dbReference>
<dbReference type="CDD" id="cd00596">
    <property type="entry name" value="Peptidase_M14_like"/>
    <property type="match status" value="1"/>
</dbReference>
<comment type="caution">
    <text evidence="7">Lacks conserved residue(s) required for the propagation of feature annotation.</text>
</comment>
<sequence>MFKFDRYDWNYTTNPYPKYNDYIDYVDSLLLPLNFKKEVIGKSADGQFNIYAYSKDLDKPVYWIDGTVHGSEWQSAYFPLDFIVEVWGDKHHNKLLTKAIRDNFGIHYIPSISPYGFENVTYTNANGVNINRQFDNYWEKADANLEPFNPNYKGTSVLSESEAKAFVDEFDKIKPYMVANCHTTFGEASGMTIQRRHTHYLIQSMDAMNTLRLTYNEIGTAEWSSQYGPTIAGWCATQTSKEGTPVYSTVLESQGNTDKVNVGIPALYIIAITMINWKNNGKMITNSINNILS</sequence>
<reference evidence="9 10" key="1">
    <citation type="submission" date="2019-07" db="EMBL/GenBank/DDBJ databases">
        <title>Genome Sequencing and Assembly of Staphylococcus haemolyticus SDA2.</title>
        <authorList>
            <person name="Emmons C.B."/>
            <person name="Park C."/>
            <person name="Sevigny J.L."/>
            <person name="Andam C."/>
        </authorList>
    </citation>
    <scope>NUCLEOTIDE SEQUENCE [LARGE SCALE GENOMIC DNA]</scope>
    <source>
        <strain evidence="9 10">SDA2</strain>
    </source>
</reference>
<dbReference type="Proteomes" id="UP000316594">
    <property type="component" value="Unassembled WGS sequence"/>
</dbReference>
<dbReference type="Gene3D" id="3.40.630.10">
    <property type="entry name" value="Zn peptidases"/>
    <property type="match status" value="1"/>
</dbReference>
<evidence type="ECO:0000256" key="3">
    <source>
        <dbReference type="ARBA" id="ARBA00022670"/>
    </source>
</evidence>
<dbReference type="PANTHER" id="PTHR11705:SF143">
    <property type="entry name" value="SLL0236 PROTEIN"/>
    <property type="match status" value="1"/>
</dbReference>
<dbReference type="EMBL" id="VJMP01000003">
    <property type="protein sequence ID" value="TRL78071.1"/>
    <property type="molecule type" value="Genomic_DNA"/>
</dbReference>
<accession>A0AB38PDV7</accession>
<dbReference type="RefSeq" id="WP_142837053.1">
    <property type="nucleotide sequence ID" value="NZ_VJMP01000003.1"/>
</dbReference>
<evidence type="ECO:0000313" key="10">
    <source>
        <dbReference type="Proteomes" id="UP000316594"/>
    </source>
</evidence>
<dbReference type="InterPro" id="IPR000834">
    <property type="entry name" value="Peptidase_M14"/>
</dbReference>
<comment type="caution">
    <text evidence="9">The sequence shown here is derived from an EMBL/GenBank/DDBJ whole genome shotgun (WGS) entry which is preliminary data.</text>
</comment>
<evidence type="ECO:0000313" key="9">
    <source>
        <dbReference type="EMBL" id="TRL78071.1"/>
    </source>
</evidence>
<comment type="cofactor">
    <cofactor evidence="1">
        <name>Zn(2+)</name>
        <dbReference type="ChEBI" id="CHEBI:29105"/>
    </cofactor>
</comment>
<gene>
    <name evidence="9" type="ORF">FNL11_04955</name>
</gene>
<dbReference type="PANTHER" id="PTHR11705">
    <property type="entry name" value="PROTEASE FAMILY M14 CARBOXYPEPTIDASE A,B"/>
    <property type="match status" value="1"/>
</dbReference>
<keyword evidence="3" id="KW-0645">Protease</keyword>
<evidence type="ECO:0000256" key="5">
    <source>
        <dbReference type="ARBA" id="ARBA00022833"/>
    </source>
</evidence>
<feature type="domain" description="Peptidase M14" evidence="8">
    <location>
        <begin position="12"/>
        <end position="293"/>
    </location>
</feature>
<evidence type="ECO:0000256" key="7">
    <source>
        <dbReference type="PROSITE-ProRule" id="PRU01379"/>
    </source>
</evidence>